<evidence type="ECO:0008006" key="3">
    <source>
        <dbReference type="Google" id="ProtNLM"/>
    </source>
</evidence>
<dbReference type="Proteomes" id="UP000800093">
    <property type="component" value="Unassembled WGS sequence"/>
</dbReference>
<dbReference type="PANTHER" id="PTHR38436">
    <property type="entry name" value="POLYKETIDE CYCLASE SNOAL-LIKE DOMAIN"/>
    <property type="match status" value="1"/>
</dbReference>
<sequence>MMAATARLPIRPKKEYPATVEISPHLAFQPPLSRRGTGPGVILVLDHYAPVERNEDRLDPPPLQKWAEEGFAVVQVLVPGKDDEFPLKRALELLKACEACEFGAGVGLISYLNRIPFYIEEAACLAPEIKAIISYGGKKFSSIPSSAPSLPPQLIHISGPKQHRRVSVSVVPEPEDSSWEEINAPFESVVKEYRYLEAKAEKYWVLPSDEDYHAASASLAHTRSLTFLKPLLNGPFFDIEEVWDEHCYYEFGERDVEKTMSTMVSQPYVNHIPTMTGGIGKDRLTTFYAHHFIHSNPDDISLDLVSRSLSIDKIVDEFVLKMTHDRQVDWLLPAIPPTNKPLQIPFTSVITLRGDRLSHEHIHWDHATVLFQLGLLPEWVPFPYPVEGKMGFEVRVPVVGVEGCRKLAEEGSEASNALIEREVVRVRKVEAGAKGGVGSDW</sequence>
<gene>
    <name evidence="1" type="ORF">CC78DRAFT_559507</name>
</gene>
<keyword evidence="2" id="KW-1185">Reference proteome</keyword>
<name>A0A9P4KCB0_9PLEO</name>
<evidence type="ECO:0000313" key="2">
    <source>
        <dbReference type="Proteomes" id="UP000800093"/>
    </source>
</evidence>
<proteinExistence type="predicted"/>
<dbReference type="InterPro" id="IPR009959">
    <property type="entry name" value="Cyclase_SnoaL-like"/>
</dbReference>
<reference evidence="2" key="1">
    <citation type="journal article" date="2020" name="Stud. Mycol.">
        <title>101 Dothideomycetes genomes: A test case for predicting lifestyles and emergence of pathogens.</title>
        <authorList>
            <person name="Haridas S."/>
            <person name="Albert R."/>
            <person name="Binder M."/>
            <person name="Bloem J."/>
            <person name="LaButti K."/>
            <person name="Salamov A."/>
            <person name="Andreopoulos B."/>
            <person name="Baker S."/>
            <person name="Barry K."/>
            <person name="Bills G."/>
            <person name="Bluhm B."/>
            <person name="Cannon C."/>
            <person name="Castanera R."/>
            <person name="Culley D."/>
            <person name="Daum C."/>
            <person name="Ezra D."/>
            <person name="Gonzalez J."/>
            <person name="Henrissat B."/>
            <person name="Kuo A."/>
            <person name="Liang C."/>
            <person name="Lipzen A."/>
            <person name="Lutzoni F."/>
            <person name="Magnuson J."/>
            <person name="Mondo S."/>
            <person name="Nolan M."/>
            <person name="Ohm R."/>
            <person name="Pangilinan J."/>
            <person name="Park H.-J."/>
            <person name="Ramirez L."/>
            <person name="Alfaro M."/>
            <person name="Sun H."/>
            <person name="Tritt A."/>
            <person name="Yoshinaga Y."/>
            <person name="Zwiers L.-H."/>
            <person name="Turgeon B."/>
            <person name="Goodwin S."/>
            <person name="Spatafora J."/>
            <person name="Crous P."/>
            <person name="Grigoriev I."/>
        </authorList>
    </citation>
    <scope>NUCLEOTIDE SEQUENCE [LARGE SCALE GENOMIC DNA]</scope>
    <source>
        <strain evidence="2">CBS 304.66</strain>
    </source>
</reference>
<dbReference type="OrthoDB" id="5440at2759"/>
<dbReference type="AlphaFoldDB" id="A0A9P4KCB0"/>
<dbReference type="EMBL" id="ML986601">
    <property type="protein sequence ID" value="KAF2266033.1"/>
    <property type="molecule type" value="Genomic_DNA"/>
</dbReference>
<dbReference type="Gene3D" id="3.10.450.50">
    <property type="match status" value="1"/>
</dbReference>
<accession>A0A9P4KCB0</accession>
<dbReference type="GO" id="GO:0030638">
    <property type="term" value="P:polyketide metabolic process"/>
    <property type="evidence" value="ECO:0007669"/>
    <property type="project" value="InterPro"/>
</dbReference>
<dbReference type="InterPro" id="IPR032710">
    <property type="entry name" value="NTF2-like_dom_sf"/>
</dbReference>
<protein>
    <recommendedName>
        <fullName evidence="3">Carboxymethylenebutenolidase</fullName>
    </recommendedName>
</protein>
<dbReference type="SUPFAM" id="SSF54427">
    <property type="entry name" value="NTF2-like"/>
    <property type="match status" value="1"/>
</dbReference>
<dbReference type="PANTHER" id="PTHR38436:SF3">
    <property type="entry name" value="CARBOXYMETHYLENEBUTENOLIDASE-RELATED"/>
    <property type="match status" value="1"/>
</dbReference>
<organism evidence="1 2">
    <name type="scientific">Lojkania enalia</name>
    <dbReference type="NCBI Taxonomy" id="147567"/>
    <lineage>
        <taxon>Eukaryota</taxon>
        <taxon>Fungi</taxon>
        <taxon>Dikarya</taxon>
        <taxon>Ascomycota</taxon>
        <taxon>Pezizomycotina</taxon>
        <taxon>Dothideomycetes</taxon>
        <taxon>Pleosporomycetidae</taxon>
        <taxon>Pleosporales</taxon>
        <taxon>Pleosporales incertae sedis</taxon>
        <taxon>Lojkania</taxon>
    </lineage>
</organism>
<comment type="caution">
    <text evidence="1">The sequence shown here is derived from an EMBL/GenBank/DDBJ whole genome shotgun (WGS) entry which is preliminary data.</text>
</comment>
<evidence type="ECO:0000313" key="1">
    <source>
        <dbReference type="EMBL" id="KAF2266033.1"/>
    </source>
</evidence>